<gene>
    <name evidence="2" type="ORF">FLAPXU55_01055</name>
</gene>
<dbReference type="InterPro" id="IPR001509">
    <property type="entry name" value="Epimerase_deHydtase"/>
</dbReference>
<dbReference type="AlphaFoldDB" id="A0A9N8IZC8"/>
<dbReference type="EMBL" id="CAIJDE010000032">
    <property type="protein sequence ID" value="CAC9973373.1"/>
    <property type="molecule type" value="Genomic_DNA"/>
</dbReference>
<dbReference type="Gene3D" id="3.40.50.720">
    <property type="entry name" value="NAD(P)-binding Rossmann-like Domain"/>
    <property type="match status" value="1"/>
</dbReference>
<dbReference type="InterPro" id="IPR036291">
    <property type="entry name" value="NAD(P)-bd_dom_sf"/>
</dbReference>
<dbReference type="GO" id="GO:0004029">
    <property type="term" value="F:aldehyde dehydrogenase (NAD+) activity"/>
    <property type="evidence" value="ECO:0007669"/>
    <property type="project" value="TreeGrafter"/>
</dbReference>
<organism evidence="2 3">
    <name type="scientific">Flavobacterium panici</name>
    <dbReference type="NCBI Taxonomy" id="2654843"/>
    <lineage>
        <taxon>Bacteria</taxon>
        <taxon>Pseudomonadati</taxon>
        <taxon>Bacteroidota</taxon>
        <taxon>Flavobacteriia</taxon>
        <taxon>Flavobacteriales</taxon>
        <taxon>Flavobacteriaceae</taxon>
        <taxon>Flavobacterium</taxon>
    </lineage>
</organism>
<accession>A0A9N8IZC8</accession>
<feature type="domain" description="NAD-dependent epimerase/dehydratase" evidence="1">
    <location>
        <begin position="35"/>
        <end position="266"/>
    </location>
</feature>
<keyword evidence="3" id="KW-1185">Reference proteome</keyword>
<name>A0A9N8IZC8_9FLAO</name>
<evidence type="ECO:0000313" key="3">
    <source>
        <dbReference type="Proteomes" id="UP000533639"/>
    </source>
</evidence>
<reference evidence="2 3" key="1">
    <citation type="submission" date="2020-06" db="EMBL/GenBank/DDBJ databases">
        <authorList>
            <person name="Criscuolo A."/>
        </authorList>
    </citation>
    <scope>NUCLEOTIDE SEQUENCE [LARGE SCALE GENOMIC DNA]</scope>
    <source>
        <strain evidence="2">PXU-55</strain>
    </source>
</reference>
<evidence type="ECO:0000259" key="1">
    <source>
        <dbReference type="Pfam" id="PF01370"/>
    </source>
</evidence>
<protein>
    <submittedName>
        <fullName evidence="2">NAD-dependent epimerase/dehydratase family protein</fullName>
    </submittedName>
</protein>
<dbReference type="InterPro" id="IPR051783">
    <property type="entry name" value="NAD(P)-dependent_oxidoreduct"/>
</dbReference>
<sequence length="366" mass="41368">MPLRHKGANIIKKQKNFAPLCLCGKNQKTYLYKMVLVTGGTGLVGSHLLLHLIENGENVRAIYRTESNIQKTKSVFELYQKDDLFEKIEWLEADILDVPSLEIAFNDIDYVYHCAAFISFDPTDEEILRKTNIEGTANMVNFSLARGIKKFCFVSSIAALGDLAPHETYITEETDWNPEKPHSDYAISKYGAEMEVWRAHQEGLDVIIVNPGVILGPIPKTKSKQQGSAELYVKVANGLPFYTLGSTGFISIDDVVKTMHQLMKSDIKNERFTLITDNVVFKDILDTIADVLKVKKPHLHAKPFLMNLLWIVDGIFSPLFFQKRTITKATAKASYSKNLYSNEKIKTALGTVFLDVHQYIKDISKL</sequence>
<dbReference type="GO" id="GO:0005737">
    <property type="term" value="C:cytoplasm"/>
    <property type="evidence" value="ECO:0007669"/>
    <property type="project" value="TreeGrafter"/>
</dbReference>
<dbReference type="PANTHER" id="PTHR48079">
    <property type="entry name" value="PROTEIN YEEZ"/>
    <property type="match status" value="1"/>
</dbReference>
<proteinExistence type="predicted"/>
<dbReference type="PANTHER" id="PTHR48079:SF6">
    <property type="entry name" value="NAD(P)-BINDING DOMAIN-CONTAINING PROTEIN-RELATED"/>
    <property type="match status" value="1"/>
</dbReference>
<dbReference type="SUPFAM" id="SSF51735">
    <property type="entry name" value="NAD(P)-binding Rossmann-fold domains"/>
    <property type="match status" value="1"/>
</dbReference>
<dbReference type="Pfam" id="PF01370">
    <property type="entry name" value="Epimerase"/>
    <property type="match status" value="1"/>
</dbReference>
<dbReference type="Proteomes" id="UP000533639">
    <property type="component" value="Unassembled WGS sequence"/>
</dbReference>
<evidence type="ECO:0000313" key="2">
    <source>
        <dbReference type="EMBL" id="CAC9973373.1"/>
    </source>
</evidence>
<comment type="caution">
    <text evidence="2">The sequence shown here is derived from an EMBL/GenBank/DDBJ whole genome shotgun (WGS) entry which is preliminary data.</text>
</comment>